<protein>
    <submittedName>
        <fullName evidence="4">Glycosyl hydrolase family 16</fullName>
    </submittedName>
</protein>
<keyword evidence="2" id="KW-0732">Signal</keyword>
<dbReference type="InterPro" id="IPR013320">
    <property type="entry name" value="ConA-like_dom_sf"/>
</dbReference>
<dbReference type="CDD" id="cd08023">
    <property type="entry name" value="GH16_laminarinase_like"/>
    <property type="match status" value="1"/>
</dbReference>
<proteinExistence type="inferred from homology"/>
<dbReference type="Gene3D" id="2.60.120.200">
    <property type="match status" value="1"/>
</dbReference>
<feature type="domain" description="GH16" evidence="3">
    <location>
        <begin position="11"/>
        <end position="259"/>
    </location>
</feature>
<dbReference type="OrthoDB" id="9809583at2"/>
<dbReference type="PROSITE" id="PS51762">
    <property type="entry name" value="GH16_2"/>
    <property type="match status" value="1"/>
</dbReference>
<dbReference type="PANTHER" id="PTHR10963:SF55">
    <property type="entry name" value="GLYCOSIDE HYDROLASE FAMILY 16 PROTEIN"/>
    <property type="match status" value="1"/>
</dbReference>
<feature type="signal peptide" evidence="2">
    <location>
        <begin position="1"/>
        <end position="24"/>
    </location>
</feature>
<dbReference type="AlphaFoldDB" id="A0A438LY84"/>
<feature type="chain" id="PRO_5019330702" evidence="2">
    <location>
        <begin position="25"/>
        <end position="388"/>
    </location>
</feature>
<dbReference type="RefSeq" id="WP_127931075.1">
    <property type="nucleotide sequence ID" value="NZ_SAUN01000001.1"/>
</dbReference>
<keyword evidence="4" id="KW-0378">Hydrolase</keyword>
<name>A0A438LY84_9ACTN</name>
<dbReference type="GO" id="GO:0005975">
    <property type="term" value="P:carbohydrate metabolic process"/>
    <property type="evidence" value="ECO:0007669"/>
    <property type="project" value="InterPro"/>
</dbReference>
<evidence type="ECO:0000259" key="3">
    <source>
        <dbReference type="PROSITE" id="PS51762"/>
    </source>
</evidence>
<dbReference type="PANTHER" id="PTHR10963">
    <property type="entry name" value="GLYCOSYL HYDROLASE-RELATED"/>
    <property type="match status" value="1"/>
</dbReference>
<dbReference type="Pfam" id="PF00722">
    <property type="entry name" value="Glyco_hydro_16"/>
    <property type="match status" value="1"/>
</dbReference>
<evidence type="ECO:0000256" key="2">
    <source>
        <dbReference type="SAM" id="SignalP"/>
    </source>
</evidence>
<accession>A0A438LY84</accession>
<comment type="similarity">
    <text evidence="1">Belongs to the glycosyl hydrolase 16 family.</text>
</comment>
<reference evidence="4 5" key="1">
    <citation type="submission" date="2019-01" db="EMBL/GenBank/DDBJ databases">
        <title>Sequencing the genomes of 1000 actinobacteria strains.</title>
        <authorList>
            <person name="Klenk H.-P."/>
        </authorList>
    </citation>
    <scope>NUCLEOTIDE SEQUENCE [LARGE SCALE GENOMIC DNA]</scope>
    <source>
        <strain evidence="4 5">DSM 43925</strain>
    </source>
</reference>
<evidence type="ECO:0000256" key="1">
    <source>
        <dbReference type="ARBA" id="ARBA00006865"/>
    </source>
</evidence>
<dbReference type="EMBL" id="SAUN01000001">
    <property type="protein sequence ID" value="RVX38442.1"/>
    <property type="molecule type" value="Genomic_DNA"/>
</dbReference>
<evidence type="ECO:0000313" key="4">
    <source>
        <dbReference type="EMBL" id="RVX38442.1"/>
    </source>
</evidence>
<dbReference type="SUPFAM" id="SSF49899">
    <property type="entry name" value="Concanavalin A-like lectins/glucanases"/>
    <property type="match status" value="1"/>
</dbReference>
<evidence type="ECO:0000313" key="5">
    <source>
        <dbReference type="Proteomes" id="UP000284824"/>
    </source>
</evidence>
<dbReference type="GO" id="GO:0004553">
    <property type="term" value="F:hydrolase activity, hydrolyzing O-glycosyl compounds"/>
    <property type="evidence" value="ECO:0007669"/>
    <property type="project" value="InterPro"/>
</dbReference>
<comment type="caution">
    <text evidence="4">The sequence shown here is derived from an EMBL/GenBank/DDBJ whole genome shotgun (WGS) entry which is preliminary data.</text>
</comment>
<keyword evidence="5" id="KW-1185">Reference proteome</keyword>
<gene>
    <name evidence="4" type="ORF">EDD27_0752</name>
</gene>
<dbReference type="InterPro" id="IPR033803">
    <property type="entry name" value="CBD-like_Golvesin-Xly"/>
</dbReference>
<dbReference type="InterPro" id="IPR000757">
    <property type="entry name" value="Beta-glucanase-like"/>
</dbReference>
<dbReference type="Proteomes" id="UP000284824">
    <property type="component" value="Unassembled WGS sequence"/>
</dbReference>
<dbReference type="InterPro" id="IPR050546">
    <property type="entry name" value="Glycosyl_Hydrlase_16"/>
</dbReference>
<dbReference type="Pfam" id="PF25275">
    <property type="entry name" value="Golvesin_C"/>
    <property type="match status" value="1"/>
</dbReference>
<organism evidence="4 5">
    <name type="scientific">Nonomuraea polychroma</name>
    <dbReference type="NCBI Taxonomy" id="46176"/>
    <lineage>
        <taxon>Bacteria</taxon>
        <taxon>Bacillati</taxon>
        <taxon>Actinomycetota</taxon>
        <taxon>Actinomycetes</taxon>
        <taxon>Streptosporangiales</taxon>
        <taxon>Streptosporangiaceae</taxon>
        <taxon>Nonomuraea</taxon>
    </lineage>
</organism>
<sequence length="388" mass="42468">MFARILLLLGLTLLAVQIPATAQAAAPAGYTMVWSDEFNGTSVDTSKWNYRTDVKGWSAQRPGNVTVGDGLMTIHLKEEPEPYNGMAYSGGGLVSKKAFRYGYYETRVKTNVGSGWHTSFWAMAGDGSNTYHSGRRTEIDGFEMDSHVPGRLTHNVHGWKPDGTKTTVSSGHYNAGFDTSAAFHTYGFEWAETQVKFYVDGVLKYTGNYSPTCCTQHDFINVWLTTIAINLQNSPGVDRSALPGEVQFDYFRYYQRDGYTDNEGPTAYRYAETGIWTTSSIRGHTLENTSRYSNEPGASATWGAWLPAAGAYDVYIYKIVYPGSDTGSRIDVTHSGGTSTQSLDHTAGSTGWVKLGTWSFGAGESGSVKLTRSNGNARADAVKFVRVS</sequence>